<dbReference type="Pfam" id="PF08378">
    <property type="entry name" value="NERD"/>
    <property type="match status" value="1"/>
</dbReference>
<dbReference type="InterPro" id="IPR011528">
    <property type="entry name" value="NERD"/>
</dbReference>
<dbReference type="OrthoDB" id="4509614at2"/>
<evidence type="ECO:0000313" key="3">
    <source>
        <dbReference type="Proteomes" id="UP000000849"/>
    </source>
</evidence>
<accession>D5UC37</accession>
<name>D5UC37_CELFN</name>
<gene>
    <name evidence="2" type="ordered locus">Cfla_3317</name>
</gene>
<protein>
    <submittedName>
        <fullName evidence="2">NERD domain protein</fullName>
    </submittedName>
</protein>
<dbReference type="GO" id="GO:0003677">
    <property type="term" value="F:DNA binding"/>
    <property type="evidence" value="ECO:0007669"/>
    <property type="project" value="InterPro"/>
</dbReference>
<dbReference type="RefSeq" id="WP_013118525.1">
    <property type="nucleotide sequence ID" value="NC_014151.1"/>
</dbReference>
<reference evidence="2 3" key="1">
    <citation type="journal article" date="2010" name="Stand. Genomic Sci.">
        <title>Complete genome sequence of Cellulomonas flavigena type strain (134).</title>
        <authorList>
            <person name="Abt B."/>
            <person name="Foster B."/>
            <person name="Lapidus A."/>
            <person name="Clum A."/>
            <person name="Sun H."/>
            <person name="Pukall R."/>
            <person name="Lucas S."/>
            <person name="Glavina Del Rio T."/>
            <person name="Nolan M."/>
            <person name="Tice H."/>
            <person name="Cheng J.F."/>
            <person name="Pitluck S."/>
            <person name="Liolios K."/>
            <person name="Ivanova N."/>
            <person name="Mavromatis K."/>
            <person name="Ovchinnikova G."/>
            <person name="Pati A."/>
            <person name="Goodwin L."/>
            <person name="Chen A."/>
            <person name="Palaniappan K."/>
            <person name="Land M."/>
            <person name="Hauser L."/>
            <person name="Chang Y.J."/>
            <person name="Jeffries C.D."/>
            <person name="Rohde M."/>
            <person name="Goker M."/>
            <person name="Woyke T."/>
            <person name="Bristow J."/>
            <person name="Eisen J.A."/>
            <person name="Markowitz V."/>
            <person name="Hugenholtz P."/>
            <person name="Kyrpides N.C."/>
            <person name="Klenk H.P."/>
        </authorList>
    </citation>
    <scope>NUCLEOTIDE SEQUENCE [LARGE SCALE GENOMIC DNA]</scope>
    <source>
        <strain evidence="3">ATCC 482 / DSM 20109 / BCRC 11376 / JCM 18109 / NBRC 3775 / NCIMB 8073 / NRS 134</strain>
    </source>
</reference>
<dbReference type="InterPro" id="IPR027417">
    <property type="entry name" value="P-loop_NTPase"/>
</dbReference>
<dbReference type="Gene3D" id="3.40.50.300">
    <property type="entry name" value="P-loop containing nucleotide triphosphate hydrolases"/>
    <property type="match status" value="1"/>
</dbReference>
<proteinExistence type="predicted"/>
<feature type="domain" description="NERD" evidence="1">
    <location>
        <begin position="17"/>
        <end position="109"/>
    </location>
</feature>
<evidence type="ECO:0000259" key="1">
    <source>
        <dbReference type="Pfam" id="PF08378"/>
    </source>
</evidence>
<dbReference type="InterPro" id="IPR000212">
    <property type="entry name" value="DNA_helicase_UvrD/REP"/>
</dbReference>
<dbReference type="GO" id="GO:0005829">
    <property type="term" value="C:cytosol"/>
    <property type="evidence" value="ECO:0007669"/>
    <property type="project" value="TreeGrafter"/>
</dbReference>
<keyword evidence="3" id="KW-1185">Reference proteome</keyword>
<dbReference type="STRING" id="446466.Cfla_3317"/>
<dbReference type="GO" id="GO:0005524">
    <property type="term" value="F:ATP binding"/>
    <property type="evidence" value="ECO:0007669"/>
    <property type="project" value="InterPro"/>
</dbReference>
<dbReference type="EMBL" id="CP001964">
    <property type="protein sequence ID" value="ADG76196.1"/>
    <property type="molecule type" value="Genomic_DNA"/>
</dbReference>
<dbReference type="GO" id="GO:0043138">
    <property type="term" value="F:3'-5' DNA helicase activity"/>
    <property type="evidence" value="ECO:0007669"/>
    <property type="project" value="TreeGrafter"/>
</dbReference>
<evidence type="ECO:0000313" key="2">
    <source>
        <dbReference type="EMBL" id="ADG76196.1"/>
    </source>
</evidence>
<dbReference type="SUPFAM" id="SSF52540">
    <property type="entry name" value="P-loop containing nucleoside triphosphate hydrolases"/>
    <property type="match status" value="1"/>
</dbReference>
<dbReference type="PANTHER" id="PTHR11070:SF3">
    <property type="entry name" value="DNA 3'-5' HELICASE"/>
    <property type="match status" value="1"/>
</dbReference>
<organism evidence="2 3">
    <name type="scientific">Cellulomonas flavigena (strain ATCC 482 / DSM 20109 / BCRC 11376 / JCM 18109 / NBRC 3775 / NCIMB 8073 / NRS 134)</name>
    <dbReference type="NCBI Taxonomy" id="446466"/>
    <lineage>
        <taxon>Bacteria</taxon>
        <taxon>Bacillati</taxon>
        <taxon>Actinomycetota</taxon>
        <taxon>Actinomycetes</taxon>
        <taxon>Micrococcales</taxon>
        <taxon>Cellulomonadaceae</taxon>
        <taxon>Cellulomonas</taxon>
    </lineage>
</organism>
<dbReference type="HOGENOM" id="CLU_024502_0_0_11"/>
<dbReference type="Proteomes" id="UP000000849">
    <property type="component" value="Chromosome"/>
</dbReference>
<dbReference type="PANTHER" id="PTHR11070">
    <property type="entry name" value="UVRD / RECB / PCRA DNA HELICASE FAMILY MEMBER"/>
    <property type="match status" value="1"/>
</dbReference>
<sequence>MPRTYPEHPAFPEDGGAERRVWEVLRDHLPDHAVLLAGTALQDGGAEREIDLLIVWPGVGVAAIEVKGGHVSRGDGAWWQGSGVSRHRIDPVGQVQAAKHTLLRLLEQHGLAAARTRTAHLVALPHVFVPAVWDAPEVPRAMVLDRAQITDGGPAVHAIRRAIETHGAGHAPLDEAGAAALVEWLTGGFPSQAEALAQAAQYEDHLDRLTREQAHAMRHLDAVRRVHVVGGAGTGKTWLALEHARRRARAGERVALMCYSRGLARYLERTCATWPARERPAYVGLFHELPVRWGAAPGDDADPTDWEERLPRELGDLAASRVPDELFDAVVVDEAQDFGDAWWPALLRCLRDPDAGRLAVFSDDGQRVFPRTGTAPVELTVVELDENLRSTQQIAQLCGALHEGVTRPRGWAGAPVRVVDVPAEDAVGAADDAVDALLAEGWEPGQVALLTTGHRHPLQVEAVDGGGHAAYWDGFLDGDDVFYGHVLGFKGLERTVVVLAVNGVRDAARARSVLYTGLSRARVLLVVVGPREYVEDVGGEAVRKRLRDAWEWPAV</sequence>
<dbReference type="KEGG" id="cfl:Cfla_3317"/>
<dbReference type="eggNOG" id="COG1112">
    <property type="taxonomic scope" value="Bacteria"/>
</dbReference>
<dbReference type="GO" id="GO:0000725">
    <property type="term" value="P:recombinational repair"/>
    <property type="evidence" value="ECO:0007669"/>
    <property type="project" value="TreeGrafter"/>
</dbReference>
<dbReference type="AlphaFoldDB" id="D5UC37"/>